<dbReference type="AlphaFoldDB" id="E0VI22"/>
<dbReference type="Pfam" id="PF03266">
    <property type="entry name" value="NTPase_1"/>
    <property type="match status" value="1"/>
</dbReference>
<dbReference type="GeneID" id="8237649"/>
<dbReference type="RefSeq" id="XP_002425766.1">
    <property type="nucleotide sequence ID" value="XM_002425721.1"/>
</dbReference>
<dbReference type="EMBL" id="DS235182">
    <property type="protein sequence ID" value="EEB13028.1"/>
    <property type="molecule type" value="Genomic_DNA"/>
</dbReference>
<reference evidence="2" key="3">
    <citation type="submission" date="2020-05" db="UniProtKB">
        <authorList>
            <consortium name="EnsemblMetazoa"/>
        </authorList>
    </citation>
    <scope>IDENTIFICATION</scope>
    <source>
        <strain evidence="2">USDA</strain>
    </source>
</reference>
<dbReference type="InParanoid" id="E0VI22"/>
<dbReference type="KEGG" id="phu:Phum_PHUM219800"/>
<evidence type="ECO:0000313" key="2">
    <source>
        <dbReference type="EnsemblMetazoa" id="PHUM219800-PA"/>
    </source>
</evidence>
<dbReference type="EMBL" id="AAZO01002537">
    <property type="status" value="NOT_ANNOTATED_CDS"/>
    <property type="molecule type" value="Genomic_DNA"/>
</dbReference>
<dbReference type="VEuPathDB" id="VectorBase:PHUM219800"/>
<evidence type="ECO:0000313" key="3">
    <source>
        <dbReference type="Proteomes" id="UP000009046"/>
    </source>
</evidence>
<organism>
    <name type="scientific">Pediculus humanus subsp. corporis</name>
    <name type="common">Body louse</name>
    <dbReference type="NCBI Taxonomy" id="121224"/>
    <lineage>
        <taxon>Eukaryota</taxon>
        <taxon>Metazoa</taxon>
        <taxon>Ecdysozoa</taxon>
        <taxon>Arthropoda</taxon>
        <taxon>Hexapoda</taxon>
        <taxon>Insecta</taxon>
        <taxon>Pterygota</taxon>
        <taxon>Neoptera</taxon>
        <taxon>Paraneoptera</taxon>
        <taxon>Psocodea</taxon>
        <taxon>Troctomorpha</taxon>
        <taxon>Phthiraptera</taxon>
        <taxon>Anoplura</taxon>
        <taxon>Pediculidae</taxon>
        <taxon>Pediculus</taxon>
    </lineage>
</organism>
<dbReference type="OrthoDB" id="446244at2759"/>
<sequence length="71" mass="8047">MELFSKKFKSYIEKVINNPEIILVATVPLKSTNPLVEGIKMHQSAVLTTVNRQNRNGIPNVILEMLNNLIK</sequence>
<dbReference type="Gene3D" id="3.40.50.300">
    <property type="entry name" value="P-loop containing nucleotide triphosphate hydrolases"/>
    <property type="match status" value="1"/>
</dbReference>
<reference evidence="1" key="2">
    <citation type="submission" date="2007-04" db="EMBL/GenBank/DDBJ databases">
        <title>The genome of the human body louse.</title>
        <authorList>
            <consortium name="The Human Body Louse Genome Consortium"/>
            <person name="Kirkness E."/>
            <person name="Walenz B."/>
            <person name="Hass B."/>
            <person name="Bruggner R."/>
            <person name="Strausberg R."/>
        </authorList>
    </citation>
    <scope>NUCLEOTIDE SEQUENCE</scope>
    <source>
        <strain evidence="1">USDA</strain>
    </source>
</reference>
<dbReference type="EnsemblMetazoa" id="PHUM219800-RA">
    <property type="protein sequence ID" value="PHUM219800-PA"/>
    <property type="gene ID" value="PHUM219800"/>
</dbReference>
<dbReference type="InterPro" id="IPR004948">
    <property type="entry name" value="Nuc-triphosphatase_THEP1"/>
</dbReference>
<dbReference type="GO" id="GO:0017111">
    <property type="term" value="F:ribonucleoside triphosphate phosphatase activity"/>
    <property type="evidence" value="ECO:0007669"/>
    <property type="project" value="InterPro"/>
</dbReference>
<dbReference type="Proteomes" id="UP000009046">
    <property type="component" value="Unassembled WGS sequence"/>
</dbReference>
<proteinExistence type="predicted"/>
<keyword evidence="3" id="KW-1185">Reference proteome</keyword>
<reference evidence="1" key="1">
    <citation type="submission" date="2007-04" db="EMBL/GenBank/DDBJ databases">
        <title>Annotation of Pediculus humanus corporis strain USDA.</title>
        <authorList>
            <person name="Kirkness E."/>
            <person name="Hannick L."/>
            <person name="Hass B."/>
            <person name="Bruggner R."/>
            <person name="Lawson D."/>
            <person name="Bidwell S."/>
            <person name="Joardar V."/>
            <person name="Caler E."/>
            <person name="Walenz B."/>
            <person name="Inman J."/>
            <person name="Schobel S."/>
            <person name="Galinsky K."/>
            <person name="Amedeo P."/>
            <person name="Strausberg R."/>
        </authorList>
    </citation>
    <scope>NUCLEOTIDE SEQUENCE</scope>
    <source>
        <strain evidence="1">USDA</strain>
    </source>
</reference>
<dbReference type="CTD" id="8237649"/>
<dbReference type="InterPro" id="IPR027417">
    <property type="entry name" value="P-loop_NTPase"/>
</dbReference>
<dbReference type="HOGENOM" id="CLU_2743080_0_0_1"/>
<protein>
    <submittedName>
        <fullName evidence="1 2">Uncharacterized protein</fullName>
    </submittedName>
</protein>
<dbReference type="OMA" id="ANENNCI"/>
<gene>
    <name evidence="2" type="primary">8237649</name>
    <name evidence="1" type="ORF">Phum_PHUM219800</name>
</gene>
<accession>E0VI22</accession>
<name>E0VI22_PEDHC</name>
<evidence type="ECO:0000313" key="1">
    <source>
        <dbReference type="EMBL" id="EEB13028.1"/>
    </source>
</evidence>